<accession>A0A8J2X6U3</accession>
<evidence type="ECO:0000256" key="6">
    <source>
        <dbReference type="SAM" id="MobiDB-lite"/>
    </source>
</evidence>
<evidence type="ECO:0000256" key="4">
    <source>
        <dbReference type="ARBA" id="ARBA00023136"/>
    </source>
</evidence>
<evidence type="ECO:0000313" key="7">
    <source>
        <dbReference type="EMBL" id="CAH0378706.1"/>
    </source>
</evidence>
<dbReference type="GO" id="GO:0016757">
    <property type="term" value="F:glycosyltransferase activity"/>
    <property type="evidence" value="ECO:0007669"/>
    <property type="project" value="UniProtKB-KW"/>
</dbReference>
<proteinExistence type="predicted"/>
<dbReference type="InterPro" id="IPR003406">
    <property type="entry name" value="Glyco_trans_14"/>
</dbReference>
<keyword evidence="5" id="KW-0325">Glycoprotein</keyword>
<name>A0A8J2X6U3_9STRA</name>
<feature type="region of interest" description="Disordered" evidence="6">
    <location>
        <begin position="514"/>
        <end position="539"/>
    </location>
</feature>
<evidence type="ECO:0000256" key="2">
    <source>
        <dbReference type="ARBA" id="ARBA00022676"/>
    </source>
</evidence>
<organism evidence="7 8">
    <name type="scientific">Pelagomonas calceolata</name>
    <dbReference type="NCBI Taxonomy" id="35677"/>
    <lineage>
        <taxon>Eukaryota</taxon>
        <taxon>Sar</taxon>
        <taxon>Stramenopiles</taxon>
        <taxon>Ochrophyta</taxon>
        <taxon>Pelagophyceae</taxon>
        <taxon>Pelagomonadales</taxon>
        <taxon>Pelagomonadaceae</taxon>
        <taxon>Pelagomonas</taxon>
    </lineage>
</organism>
<feature type="compositionally biased region" description="Basic and acidic residues" evidence="6">
    <location>
        <begin position="514"/>
        <end position="526"/>
    </location>
</feature>
<gene>
    <name evidence="7" type="ORF">PECAL_6P03010</name>
</gene>
<protein>
    <submittedName>
        <fullName evidence="7">Uncharacterized protein</fullName>
    </submittedName>
</protein>
<dbReference type="PANTHER" id="PTHR31042:SF8">
    <property type="entry name" value="CORE-2_I-BRANCHING BETA-1,6-N-ACETYLGLUCOSAMINYLTRANSFERASE FAMILY PROTEIN"/>
    <property type="match status" value="1"/>
</dbReference>
<evidence type="ECO:0000256" key="1">
    <source>
        <dbReference type="ARBA" id="ARBA00004606"/>
    </source>
</evidence>
<keyword evidence="8" id="KW-1185">Reference proteome</keyword>
<dbReference type="EMBL" id="CAKKNE010000006">
    <property type="protein sequence ID" value="CAH0378706.1"/>
    <property type="molecule type" value="Genomic_DNA"/>
</dbReference>
<dbReference type="Proteomes" id="UP000789595">
    <property type="component" value="Unassembled WGS sequence"/>
</dbReference>
<dbReference type="AlphaFoldDB" id="A0A8J2X6U3"/>
<dbReference type="InterPro" id="IPR044174">
    <property type="entry name" value="BC10-like"/>
</dbReference>
<evidence type="ECO:0000313" key="8">
    <source>
        <dbReference type="Proteomes" id="UP000789595"/>
    </source>
</evidence>
<reference evidence="7" key="1">
    <citation type="submission" date="2021-11" db="EMBL/GenBank/DDBJ databases">
        <authorList>
            <consortium name="Genoscope - CEA"/>
            <person name="William W."/>
        </authorList>
    </citation>
    <scope>NUCLEOTIDE SEQUENCE</scope>
</reference>
<dbReference type="PANTHER" id="PTHR31042">
    <property type="entry name" value="CORE-2/I-BRANCHING BETA-1,6-N-ACETYLGLUCOSAMINYLTRANSFERASE FAMILY PROTEIN-RELATED"/>
    <property type="match status" value="1"/>
</dbReference>
<keyword evidence="4" id="KW-0472">Membrane</keyword>
<sequence>MAAREPLKHRRRRARRIACVLGTIVATAASTTAWVLLRRPKHTTKSYKAPKPVTYSEFEKQGPWVPLPDARRLLNVKHGAWILDKRDLPQLTKDMSKEAFSDALVAKITEELCKAWPPRVVPGFASALYDTVLNAWQYRPKALLPVQEKKVAFLFLVGSNVATEPIWRSFFASDEAKKRSSIYVHPPRGFAFPAGHFFEDHVIKQEHRYEVKWASLQMVHAELVLLSYALRDPANERFVLLSETDVPLWPFECTYSVLFASELSFLETKKSDMRFSTLYEFRNTTRPHVQDWRKGSQWFALTRSHAQKLANQNGIRKWYVAFARKQLRRRKLRDQLGDWGRISHTIQKPPFADEHYVQTSLAMANEERSVLPVSLTFARFGIKDHVTVWGDGGERPFRLESSEWHAVQFGALSMETLEKLHELCAFDVGATGPADDDEEVAASRPARIFRGAYRPEKLRCGLVTDKKSERASPCYLFARKLHSEAVDFYSQLSSEFFLAKQNVTLARKLTEARKHQRRDAASETRRALSGTGSVPPGNYARRHMDAVLAALPAEVLGPLRARSQHVG</sequence>
<dbReference type="GO" id="GO:0016020">
    <property type="term" value="C:membrane"/>
    <property type="evidence" value="ECO:0007669"/>
    <property type="project" value="UniProtKB-SubCell"/>
</dbReference>
<comment type="caution">
    <text evidence="7">The sequence shown here is derived from an EMBL/GenBank/DDBJ whole genome shotgun (WGS) entry which is preliminary data.</text>
</comment>
<comment type="subcellular location">
    <subcellularLocation>
        <location evidence="1">Membrane</location>
        <topology evidence="1">Single-pass type II membrane protein</topology>
    </subcellularLocation>
</comment>
<dbReference type="OrthoDB" id="191334at2759"/>
<keyword evidence="3" id="KW-0808">Transferase</keyword>
<evidence type="ECO:0000256" key="3">
    <source>
        <dbReference type="ARBA" id="ARBA00022679"/>
    </source>
</evidence>
<keyword evidence="2" id="KW-0328">Glycosyltransferase</keyword>
<dbReference type="Pfam" id="PF02485">
    <property type="entry name" value="Branch"/>
    <property type="match status" value="1"/>
</dbReference>
<evidence type="ECO:0000256" key="5">
    <source>
        <dbReference type="ARBA" id="ARBA00023180"/>
    </source>
</evidence>